<dbReference type="Pfam" id="PF03861">
    <property type="entry name" value="ANTAR"/>
    <property type="match status" value="1"/>
</dbReference>
<evidence type="ECO:0000256" key="2">
    <source>
        <dbReference type="ARBA" id="ARBA00023163"/>
    </source>
</evidence>
<dbReference type="InterPro" id="IPR003018">
    <property type="entry name" value="GAF"/>
</dbReference>
<evidence type="ECO:0000313" key="4">
    <source>
        <dbReference type="EMBL" id="GHH79412.1"/>
    </source>
</evidence>
<sequence>MHISAFPHELAHRAATVLGSKLEASIILGERGFAVRAGSSTDAAGRCDRAESLADDGPCVDAIEKRTVQVVPVIAETERWEAWRDQSLREGFVSALAVPASVNADIAVAINLYSRTPDPWTRELVTAADGYAQLAASMVQLHLKLAEFEDATAGLYHQMSDLSATERAVGAIMYANDCSDLEARRILDSASRNRNVSQREVAETILRTLVMSEPRPEDGTAT</sequence>
<dbReference type="Pfam" id="PF01590">
    <property type="entry name" value="GAF"/>
    <property type="match status" value="1"/>
</dbReference>
<dbReference type="GO" id="GO:0003723">
    <property type="term" value="F:RNA binding"/>
    <property type="evidence" value="ECO:0007669"/>
    <property type="project" value="InterPro"/>
</dbReference>
<keyword evidence="1" id="KW-0805">Transcription regulation</keyword>
<proteinExistence type="predicted"/>
<dbReference type="RefSeq" id="WP_189671546.1">
    <property type="nucleotide sequence ID" value="NZ_BNAS01000009.1"/>
</dbReference>
<organism evidence="4 5">
    <name type="scientific">Promicromonospora soli</name>
    <dbReference type="NCBI Taxonomy" id="2035533"/>
    <lineage>
        <taxon>Bacteria</taxon>
        <taxon>Bacillati</taxon>
        <taxon>Actinomycetota</taxon>
        <taxon>Actinomycetes</taxon>
        <taxon>Micrococcales</taxon>
        <taxon>Promicromonosporaceae</taxon>
        <taxon>Promicromonospora</taxon>
    </lineage>
</organism>
<dbReference type="AlphaFoldDB" id="A0A919G787"/>
<dbReference type="InterPro" id="IPR005561">
    <property type="entry name" value="ANTAR"/>
</dbReference>
<dbReference type="SUPFAM" id="SSF55781">
    <property type="entry name" value="GAF domain-like"/>
    <property type="match status" value="1"/>
</dbReference>
<protein>
    <submittedName>
        <fullName evidence="4">Transcription antitermination regulator</fullName>
    </submittedName>
</protein>
<reference evidence="4" key="1">
    <citation type="journal article" date="2014" name="Int. J. Syst. Evol. Microbiol.">
        <title>Complete genome sequence of Corynebacterium casei LMG S-19264T (=DSM 44701T), isolated from a smear-ripened cheese.</title>
        <authorList>
            <consortium name="US DOE Joint Genome Institute (JGI-PGF)"/>
            <person name="Walter F."/>
            <person name="Albersmeier A."/>
            <person name="Kalinowski J."/>
            <person name="Ruckert C."/>
        </authorList>
    </citation>
    <scope>NUCLEOTIDE SEQUENCE</scope>
    <source>
        <strain evidence="4">CGMCC 4.7398</strain>
    </source>
</reference>
<dbReference type="InterPro" id="IPR036388">
    <property type="entry name" value="WH-like_DNA-bd_sf"/>
</dbReference>
<dbReference type="PROSITE" id="PS50921">
    <property type="entry name" value="ANTAR"/>
    <property type="match status" value="1"/>
</dbReference>
<evidence type="ECO:0000256" key="1">
    <source>
        <dbReference type="ARBA" id="ARBA00023015"/>
    </source>
</evidence>
<dbReference type="SMART" id="SM01012">
    <property type="entry name" value="ANTAR"/>
    <property type="match status" value="1"/>
</dbReference>
<comment type="caution">
    <text evidence="4">The sequence shown here is derived from an EMBL/GenBank/DDBJ whole genome shotgun (WGS) entry which is preliminary data.</text>
</comment>
<keyword evidence="2" id="KW-0804">Transcription</keyword>
<dbReference type="Gene3D" id="1.10.10.10">
    <property type="entry name" value="Winged helix-like DNA-binding domain superfamily/Winged helix DNA-binding domain"/>
    <property type="match status" value="1"/>
</dbReference>
<accession>A0A919G787</accession>
<keyword evidence="5" id="KW-1185">Reference proteome</keyword>
<reference evidence="4" key="2">
    <citation type="submission" date="2020-09" db="EMBL/GenBank/DDBJ databases">
        <authorList>
            <person name="Sun Q."/>
            <person name="Zhou Y."/>
        </authorList>
    </citation>
    <scope>NUCLEOTIDE SEQUENCE</scope>
    <source>
        <strain evidence="4">CGMCC 4.7398</strain>
    </source>
</reference>
<name>A0A919G787_9MICO</name>
<gene>
    <name evidence="4" type="ORF">GCM10017772_45110</name>
</gene>
<dbReference type="EMBL" id="BNAS01000009">
    <property type="protein sequence ID" value="GHH79412.1"/>
    <property type="molecule type" value="Genomic_DNA"/>
</dbReference>
<evidence type="ECO:0000313" key="5">
    <source>
        <dbReference type="Proteomes" id="UP000627369"/>
    </source>
</evidence>
<dbReference type="Gene3D" id="3.30.450.40">
    <property type="match status" value="1"/>
</dbReference>
<feature type="domain" description="ANTAR" evidence="3">
    <location>
        <begin position="145"/>
        <end position="206"/>
    </location>
</feature>
<dbReference type="InterPro" id="IPR029016">
    <property type="entry name" value="GAF-like_dom_sf"/>
</dbReference>
<evidence type="ECO:0000259" key="3">
    <source>
        <dbReference type="PROSITE" id="PS50921"/>
    </source>
</evidence>
<dbReference type="Proteomes" id="UP000627369">
    <property type="component" value="Unassembled WGS sequence"/>
</dbReference>